<dbReference type="InterPro" id="IPR000595">
    <property type="entry name" value="cNMP-bd_dom"/>
</dbReference>
<accession>A0A0U3MV76</accession>
<dbReference type="GO" id="GO:0005829">
    <property type="term" value="C:cytosol"/>
    <property type="evidence" value="ECO:0007669"/>
    <property type="project" value="TreeGrafter"/>
</dbReference>
<dbReference type="SMART" id="SM00100">
    <property type="entry name" value="cNMP"/>
    <property type="match status" value="1"/>
</dbReference>
<keyword evidence="3" id="KW-0804">Transcription</keyword>
<dbReference type="Gene3D" id="1.10.10.10">
    <property type="entry name" value="Winged helix-like DNA-binding domain superfamily/Winged helix DNA-binding domain"/>
    <property type="match status" value="1"/>
</dbReference>
<dbReference type="PANTHER" id="PTHR24567">
    <property type="entry name" value="CRP FAMILY TRANSCRIPTIONAL REGULATORY PROTEIN"/>
    <property type="match status" value="1"/>
</dbReference>
<keyword evidence="2" id="KW-0238">DNA-binding</keyword>
<dbReference type="Pfam" id="PF00027">
    <property type="entry name" value="cNMP_binding"/>
    <property type="match status" value="1"/>
</dbReference>
<sequence length="299" mass="33519">MRVNTSTTETIMSEAAQLIHHDRSHQISSRERLPSFPSRAPAGMPSPMMDDSADLQDSILPFQGFQTLQDPQQRMLEMMRTVRELVQPASKVVRPGDVLYHSGLPFNTVFLINSGAYKLVSRSLDGREQIVSLKFRGDWLGFSGIAHGRHACDAVAMDTGNVSIIPYATLLEGCVRHPELMAVVHEAMSTEIRRERESLMSVCTLASQARVAEFLCAWARSMAQRGLRADELTLRMTRADLGNYLGMTLETVSRCLSRLNREQLIRFGERGRRQISIPDLARLEQYVISGSSARTARLQ</sequence>
<evidence type="ECO:0000256" key="4">
    <source>
        <dbReference type="SAM" id="MobiDB-lite"/>
    </source>
</evidence>
<dbReference type="PRINTS" id="PR00034">
    <property type="entry name" value="HTHCRP"/>
</dbReference>
<evidence type="ECO:0000256" key="1">
    <source>
        <dbReference type="ARBA" id="ARBA00023015"/>
    </source>
</evidence>
<proteinExistence type="predicted"/>
<dbReference type="AlphaFoldDB" id="A0A0U3MV76"/>
<evidence type="ECO:0000256" key="3">
    <source>
        <dbReference type="ARBA" id="ARBA00023163"/>
    </source>
</evidence>
<dbReference type="PROSITE" id="PS50042">
    <property type="entry name" value="CNMP_BINDING_3"/>
    <property type="match status" value="1"/>
</dbReference>
<dbReference type="PANTHER" id="PTHR24567:SF75">
    <property type="entry name" value="FUMARATE AND NITRATE REDUCTION REGULATORY PROTEIN"/>
    <property type="match status" value="1"/>
</dbReference>
<dbReference type="Gene3D" id="2.60.120.10">
    <property type="entry name" value="Jelly Rolls"/>
    <property type="match status" value="1"/>
</dbReference>
<dbReference type="InterPro" id="IPR036388">
    <property type="entry name" value="WH-like_DNA-bd_sf"/>
</dbReference>
<dbReference type="CDD" id="cd00038">
    <property type="entry name" value="CAP_ED"/>
    <property type="match status" value="1"/>
</dbReference>
<dbReference type="EMBL" id="CP013729">
    <property type="protein sequence ID" value="ALV06899.1"/>
    <property type="molecule type" value="Genomic_DNA"/>
</dbReference>
<keyword evidence="6" id="KW-1185">Reference proteome</keyword>
<dbReference type="PROSITE" id="PS51063">
    <property type="entry name" value="HTH_CRP_2"/>
    <property type="match status" value="1"/>
</dbReference>
<dbReference type="GO" id="GO:0003700">
    <property type="term" value="F:DNA-binding transcription factor activity"/>
    <property type="evidence" value="ECO:0007669"/>
    <property type="project" value="InterPro"/>
</dbReference>
<dbReference type="InterPro" id="IPR050397">
    <property type="entry name" value="Env_Response_Regulators"/>
</dbReference>
<dbReference type="SUPFAM" id="SSF51206">
    <property type="entry name" value="cAMP-binding domain-like"/>
    <property type="match status" value="1"/>
</dbReference>
<keyword evidence="1" id="KW-0805">Transcription regulation</keyword>
<dbReference type="FunFam" id="1.10.10.10:FF:000028">
    <property type="entry name" value="Fumarate/nitrate reduction transcriptional regulator Fnr"/>
    <property type="match status" value="1"/>
</dbReference>
<feature type="compositionally biased region" description="Basic and acidic residues" evidence="4">
    <location>
        <begin position="19"/>
        <end position="33"/>
    </location>
</feature>
<dbReference type="PROSITE" id="PS00042">
    <property type="entry name" value="HTH_CRP_1"/>
    <property type="match status" value="1"/>
</dbReference>
<dbReference type="GO" id="GO:0003677">
    <property type="term" value="F:DNA binding"/>
    <property type="evidence" value="ECO:0007669"/>
    <property type="project" value="UniProtKB-KW"/>
</dbReference>
<name>A0A0U3MV76_9BURK</name>
<dbReference type="KEGG" id="rdp:RD2015_2431"/>
<evidence type="ECO:0000256" key="2">
    <source>
        <dbReference type="ARBA" id="ARBA00023125"/>
    </source>
</evidence>
<gene>
    <name evidence="5" type="ORF">RD2015_2431</name>
</gene>
<dbReference type="InterPro" id="IPR018490">
    <property type="entry name" value="cNMP-bd_dom_sf"/>
</dbReference>
<evidence type="ECO:0000313" key="5">
    <source>
        <dbReference type="EMBL" id="ALV06899.1"/>
    </source>
</evidence>
<feature type="region of interest" description="Disordered" evidence="4">
    <location>
        <begin position="18"/>
        <end position="52"/>
    </location>
</feature>
<dbReference type="InterPro" id="IPR012318">
    <property type="entry name" value="HTH_CRP"/>
</dbReference>
<dbReference type="Proteomes" id="UP000060699">
    <property type="component" value="Chromosome"/>
</dbReference>
<dbReference type="Pfam" id="PF13545">
    <property type="entry name" value="HTH_Crp_2"/>
    <property type="match status" value="1"/>
</dbReference>
<protein>
    <submittedName>
        <fullName evidence="5">Transcriptional regulator, Crp/Fnr family</fullName>
    </submittedName>
</protein>
<organism evidence="5 6">
    <name type="scientific">Roseateles depolymerans</name>
    <dbReference type="NCBI Taxonomy" id="76731"/>
    <lineage>
        <taxon>Bacteria</taxon>
        <taxon>Pseudomonadati</taxon>
        <taxon>Pseudomonadota</taxon>
        <taxon>Betaproteobacteria</taxon>
        <taxon>Burkholderiales</taxon>
        <taxon>Sphaerotilaceae</taxon>
        <taxon>Roseateles</taxon>
    </lineage>
</organism>
<dbReference type="STRING" id="76731.RD2015_2431"/>
<dbReference type="PATRIC" id="fig|76731.3.peg.2488"/>
<dbReference type="SMART" id="SM00419">
    <property type="entry name" value="HTH_CRP"/>
    <property type="match status" value="1"/>
</dbReference>
<reference evidence="5 6" key="1">
    <citation type="submission" date="2015-12" db="EMBL/GenBank/DDBJ databases">
        <title>Complete genome of Roseateles depolymerans KCTC 42856.</title>
        <authorList>
            <person name="Kim K.M."/>
        </authorList>
    </citation>
    <scope>NUCLEOTIDE SEQUENCE [LARGE SCALE GENOMIC DNA]</scope>
    <source>
        <strain evidence="5 6">KCTC 42856</strain>
    </source>
</reference>
<dbReference type="CDD" id="cd00092">
    <property type="entry name" value="HTH_CRP"/>
    <property type="match status" value="1"/>
</dbReference>
<dbReference type="SUPFAM" id="SSF46785">
    <property type="entry name" value="Winged helix' DNA-binding domain"/>
    <property type="match status" value="1"/>
</dbReference>
<dbReference type="InterPro" id="IPR036390">
    <property type="entry name" value="WH_DNA-bd_sf"/>
</dbReference>
<evidence type="ECO:0000313" key="6">
    <source>
        <dbReference type="Proteomes" id="UP000060699"/>
    </source>
</evidence>
<dbReference type="InterPro" id="IPR018335">
    <property type="entry name" value="Tscrpt_reg_HTH_Crp-type_CS"/>
</dbReference>
<dbReference type="InterPro" id="IPR014710">
    <property type="entry name" value="RmlC-like_jellyroll"/>
</dbReference>